<dbReference type="InterPro" id="IPR005000">
    <property type="entry name" value="Aldolase/citrate-lyase_domain"/>
</dbReference>
<dbReference type="PANTHER" id="PTHR32308">
    <property type="entry name" value="LYASE BETA SUBUNIT, PUTATIVE (AFU_ORTHOLOGUE AFUA_4G13030)-RELATED"/>
    <property type="match status" value="1"/>
</dbReference>
<dbReference type="InterPro" id="IPR011206">
    <property type="entry name" value="Citrate_lyase_beta/mcl1/mcl2"/>
</dbReference>
<dbReference type="GO" id="GO:0006107">
    <property type="term" value="P:oxaloacetate metabolic process"/>
    <property type="evidence" value="ECO:0007669"/>
    <property type="project" value="TreeGrafter"/>
</dbReference>
<keyword evidence="2 5" id="KW-0479">Metal-binding</keyword>
<dbReference type="STRING" id="1203554.HMPREF1476_01164"/>
<keyword evidence="8" id="KW-1185">Reference proteome</keyword>
<feature type="domain" description="HpcH/HpaI aldolase/citrate lyase" evidence="6">
    <location>
        <begin position="3"/>
        <end position="220"/>
    </location>
</feature>
<dbReference type="InterPro" id="IPR015813">
    <property type="entry name" value="Pyrv/PenolPyrv_kinase-like_dom"/>
</dbReference>
<name>S3BJC6_9BURK</name>
<dbReference type="InterPro" id="IPR040442">
    <property type="entry name" value="Pyrv_kinase-like_dom_sf"/>
</dbReference>
<accession>S3BJC6</accession>
<organism evidence="7 8">
    <name type="scientific">Sutterella wadsworthensis HGA0223</name>
    <dbReference type="NCBI Taxonomy" id="1203554"/>
    <lineage>
        <taxon>Bacteria</taxon>
        <taxon>Pseudomonadati</taxon>
        <taxon>Pseudomonadota</taxon>
        <taxon>Betaproteobacteria</taxon>
        <taxon>Burkholderiales</taxon>
        <taxon>Sutterellaceae</taxon>
        <taxon>Sutterella</taxon>
    </lineage>
</organism>
<dbReference type="Gene3D" id="3.20.20.60">
    <property type="entry name" value="Phosphoenolpyruvate-binding domains"/>
    <property type="match status" value="1"/>
</dbReference>
<comment type="cofactor">
    <cofactor evidence="1">
        <name>Mg(2+)</name>
        <dbReference type="ChEBI" id="CHEBI:18420"/>
    </cofactor>
</comment>
<evidence type="ECO:0000256" key="4">
    <source>
        <dbReference type="PIRSR" id="PIRSR015582-1"/>
    </source>
</evidence>
<dbReference type="PANTHER" id="PTHR32308:SF0">
    <property type="entry name" value="HPCH_HPAI ALDOLASE_CITRATE LYASE DOMAIN-CONTAINING PROTEIN"/>
    <property type="match status" value="1"/>
</dbReference>
<protein>
    <recommendedName>
        <fullName evidence="6">HpcH/HpaI aldolase/citrate lyase domain-containing protein</fullName>
    </recommendedName>
</protein>
<evidence type="ECO:0000256" key="5">
    <source>
        <dbReference type="PIRSR" id="PIRSR015582-2"/>
    </source>
</evidence>
<dbReference type="GO" id="GO:0000287">
    <property type="term" value="F:magnesium ion binding"/>
    <property type="evidence" value="ECO:0007669"/>
    <property type="project" value="TreeGrafter"/>
</dbReference>
<feature type="binding site" evidence="5">
    <location>
        <position position="125"/>
    </location>
    <ligand>
        <name>Mg(2+)</name>
        <dbReference type="ChEBI" id="CHEBI:18420"/>
    </ligand>
</feature>
<dbReference type="eggNOG" id="COG2301">
    <property type="taxonomic scope" value="Bacteria"/>
</dbReference>
<evidence type="ECO:0000256" key="1">
    <source>
        <dbReference type="ARBA" id="ARBA00001946"/>
    </source>
</evidence>
<feature type="binding site" evidence="5">
    <location>
        <position position="152"/>
    </location>
    <ligand>
        <name>Mg(2+)</name>
        <dbReference type="ChEBI" id="CHEBI:18420"/>
    </ligand>
</feature>
<sequence>MRRTLLFLPGNNPGNLQSGAVFGADGIILDLEDSVSPAEKDAARLLVASALKSVDYAGVERAVRINTLATGGEADIAAVVPCRPDAVMLPKTESIDDIRACEALLEEAEAACGAAKKTLIMPLIETPMGLARCLEIALASKRVTLLSLGGEDYTASLGTQRTREGRELIFARGMLANAAAAAGIDSIDAPFADTNDPEGLFLDTQNARTFGFKGKFAINPRQISVIHKAFAPTAKEIAWAKRILVVIEEAQKKGAGVIALDGKMVDAPIVARARRTIHMADMLGLLEEE</sequence>
<feature type="binding site" evidence="4">
    <location>
        <position position="125"/>
    </location>
    <ligand>
        <name>substrate</name>
    </ligand>
</feature>
<dbReference type="SUPFAM" id="SSF51621">
    <property type="entry name" value="Phosphoenolpyruvate/pyruvate domain"/>
    <property type="match status" value="1"/>
</dbReference>
<dbReference type="AlphaFoldDB" id="S3BJC6"/>
<dbReference type="GO" id="GO:0003824">
    <property type="term" value="F:catalytic activity"/>
    <property type="evidence" value="ECO:0007669"/>
    <property type="project" value="InterPro"/>
</dbReference>
<evidence type="ECO:0000256" key="3">
    <source>
        <dbReference type="ARBA" id="ARBA00022842"/>
    </source>
</evidence>
<evidence type="ECO:0000313" key="8">
    <source>
        <dbReference type="Proteomes" id="UP000014400"/>
    </source>
</evidence>
<feature type="binding site" evidence="4">
    <location>
        <position position="64"/>
    </location>
    <ligand>
        <name>substrate</name>
    </ligand>
</feature>
<dbReference type="EMBL" id="ATCF01000016">
    <property type="protein sequence ID" value="EPD99485.1"/>
    <property type="molecule type" value="Genomic_DNA"/>
</dbReference>
<dbReference type="RefSeq" id="WP_005428995.1">
    <property type="nucleotide sequence ID" value="NZ_KE150480.1"/>
</dbReference>
<gene>
    <name evidence="7" type="ORF">HMPREF1476_01164</name>
</gene>
<proteinExistence type="predicted"/>
<dbReference type="GeneID" id="64061024"/>
<dbReference type="Pfam" id="PF03328">
    <property type="entry name" value="HpcH_HpaI"/>
    <property type="match status" value="1"/>
</dbReference>
<evidence type="ECO:0000256" key="2">
    <source>
        <dbReference type="ARBA" id="ARBA00022723"/>
    </source>
</evidence>
<keyword evidence="3 5" id="KW-0460">Magnesium</keyword>
<evidence type="ECO:0000259" key="6">
    <source>
        <dbReference type="Pfam" id="PF03328"/>
    </source>
</evidence>
<reference evidence="7 8" key="1">
    <citation type="submission" date="2013-04" db="EMBL/GenBank/DDBJ databases">
        <title>The Genome Sequence of Sutterella wadsworthensis HGA0223.</title>
        <authorList>
            <consortium name="The Broad Institute Genomics Platform"/>
            <person name="Earl A."/>
            <person name="Ward D."/>
            <person name="Feldgarden M."/>
            <person name="Gevers D."/>
            <person name="Schmidt T.M."/>
            <person name="Dover J."/>
            <person name="Dai D."/>
            <person name="Walker B."/>
            <person name="Young S."/>
            <person name="Zeng Q."/>
            <person name="Gargeya S."/>
            <person name="Fitzgerald M."/>
            <person name="Haas B."/>
            <person name="Abouelleil A."/>
            <person name="Allen A.W."/>
            <person name="Alvarado L."/>
            <person name="Arachchi H.M."/>
            <person name="Berlin A.M."/>
            <person name="Chapman S.B."/>
            <person name="Gainer-Dewar J."/>
            <person name="Goldberg J."/>
            <person name="Griggs A."/>
            <person name="Gujja S."/>
            <person name="Hansen M."/>
            <person name="Howarth C."/>
            <person name="Imamovic A."/>
            <person name="Ireland A."/>
            <person name="Larimer J."/>
            <person name="McCowan C."/>
            <person name="Murphy C."/>
            <person name="Pearson M."/>
            <person name="Poon T.W."/>
            <person name="Priest M."/>
            <person name="Roberts A."/>
            <person name="Saif S."/>
            <person name="Shea T."/>
            <person name="Sisk P."/>
            <person name="Sykes S."/>
            <person name="Wortman J."/>
            <person name="Nusbaum C."/>
            <person name="Birren B."/>
        </authorList>
    </citation>
    <scope>NUCLEOTIDE SEQUENCE [LARGE SCALE GENOMIC DNA]</scope>
    <source>
        <strain evidence="7 8">HGA0223</strain>
    </source>
</reference>
<dbReference type="PATRIC" id="fig|1203554.3.peg.1207"/>
<dbReference type="HOGENOM" id="CLU_044864_0_0_4"/>
<comment type="caution">
    <text evidence="7">The sequence shown here is derived from an EMBL/GenBank/DDBJ whole genome shotgun (WGS) entry which is preliminary data.</text>
</comment>
<dbReference type="Proteomes" id="UP000014400">
    <property type="component" value="Unassembled WGS sequence"/>
</dbReference>
<evidence type="ECO:0000313" key="7">
    <source>
        <dbReference type="EMBL" id="EPD99485.1"/>
    </source>
</evidence>
<dbReference type="PIRSF" id="PIRSF015582">
    <property type="entry name" value="Cit_lyase_B"/>
    <property type="match status" value="1"/>
</dbReference>